<dbReference type="Proteomes" id="UP000034852">
    <property type="component" value="Unassembled WGS sequence"/>
</dbReference>
<sequence>MDWIKFSKIGPPRSLDALIFSEEQPFDWTFLSKLDNEEQMNNTPLKLQARELLDQYKLSLDIEQLKGQDNVQIEEVIFADTRYVDYSCKEEGNCATNPLEFSILKPLDSADSWPGRDTIINIKTSEEDNRYNGTHHIEDSVEIHIDVNGEIIFMSSMVTFLGATTGVIAVERIYNQNEPDDEFGIVIKQYSNPEFNNEIDNIDDFSLADLKKILIDSERLIGLVAALFHD</sequence>
<evidence type="ECO:0000313" key="1">
    <source>
        <dbReference type="EMBL" id="KKQ34290.1"/>
    </source>
</evidence>
<dbReference type="AlphaFoldDB" id="A0A0G0H6X7"/>
<comment type="caution">
    <text evidence="1">The sequence shown here is derived from an EMBL/GenBank/DDBJ whole genome shotgun (WGS) entry which is preliminary data.</text>
</comment>
<evidence type="ECO:0000313" key="2">
    <source>
        <dbReference type="Proteomes" id="UP000034852"/>
    </source>
</evidence>
<accession>A0A0G0H6X7</accession>
<organism evidence="1 2">
    <name type="scientific">candidate division WS6 bacterium GW2011_GWA2_37_6</name>
    <dbReference type="NCBI Taxonomy" id="1619087"/>
    <lineage>
        <taxon>Bacteria</taxon>
        <taxon>Candidatus Dojkabacteria</taxon>
    </lineage>
</organism>
<gene>
    <name evidence="1" type="ORF">US52_C0064G0007</name>
</gene>
<proteinExistence type="predicted"/>
<reference evidence="1 2" key="1">
    <citation type="journal article" date="2015" name="Nature">
        <title>rRNA introns, odd ribosomes, and small enigmatic genomes across a large radiation of phyla.</title>
        <authorList>
            <person name="Brown C.T."/>
            <person name="Hug L.A."/>
            <person name="Thomas B.C."/>
            <person name="Sharon I."/>
            <person name="Castelle C.J."/>
            <person name="Singh A."/>
            <person name="Wilkins M.J."/>
            <person name="Williams K.H."/>
            <person name="Banfield J.F."/>
        </authorList>
    </citation>
    <scope>NUCLEOTIDE SEQUENCE [LARGE SCALE GENOMIC DNA]</scope>
</reference>
<name>A0A0G0H6X7_9BACT</name>
<dbReference type="EMBL" id="LBTH01000064">
    <property type="protein sequence ID" value="KKQ34290.1"/>
    <property type="molecule type" value="Genomic_DNA"/>
</dbReference>
<protein>
    <submittedName>
        <fullName evidence="1">Uncharacterized protein</fullName>
    </submittedName>
</protein>